<accession>A0A5E8CQY9</accession>
<protein>
    <recommendedName>
        <fullName evidence="1">DUF4097 domain-containing protein</fullName>
    </recommendedName>
</protein>
<evidence type="ECO:0000313" key="3">
    <source>
        <dbReference type="Proteomes" id="UP000312326"/>
    </source>
</evidence>
<dbReference type="Proteomes" id="UP000312326">
    <property type="component" value="Chromosome"/>
</dbReference>
<dbReference type="Pfam" id="PF13349">
    <property type="entry name" value="DUF4097"/>
    <property type="match status" value="1"/>
</dbReference>
<dbReference type="PROSITE" id="PS51257">
    <property type="entry name" value="PROKAR_LIPOPROTEIN"/>
    <property type="match status" value="1"/>
</dbReference>
<feature type="domain" description="DUF4097" evidence="1">
    <location>
        <begin position="72"/>
        <end position="214"/>
    </location>
</feature>
<name>A0A5E8CQY9_LACAM</name>
<dbReference type="InterPro" id="IPR025164">
    <property type="entry name" value="Toastrack_DUF4097"/>
</dbReference>
<dbReference type="AlphaFoldDB" id="A0A5E8CQY9"/>
<dbReference type="EMBL" id="CP029754">
    <property type="protein sequence ID" value="QDD71217.1"/>
    <property type="molecule type" value="Genomic_DNA"/>
</dbReference>
<organism evidence="2 3">
    <name type="scientific">Lactobacillus amylovorus</name>
    <dbReference type="NCBI Taxonomy" id="1604"/>
    <lineage>
        <taxon>Bacteria</taxon>
        <taxon>Bacillati</taxon>
        <taxon>Bacillota</taxon>
        <taxon>Bacilli</taxon>
        <taxon>Lactobacillales</taxon>
        <taxon>Lactobacillaceae</taxon>
        <taxon>Lactobacillus</taxon>
    </lineage>
</organism>
<proteinExistence type="predicted"/>
<sequence length="246" mass="27190">MVYEKQKIILLPGLFLTLGLFLAGCKFHTYTDKNSGPVVKQTLSEQKFNSMKVSTDIVDTELHVGKTHKVIYRGLIRFKPSVQIKNGILTIKQENKGGRYRISKDNVIAIYLPAKELQKIDMHLEDGDVDFYGNIQAKNIALSAEDGDITIDSLYAKNKAKIDSEDGDIEVDKLFTTNGAKITSEDGDIKVKQSNAHGYYLSSDDGDVTFKGTDHDNDDDGGSYTKNISSSNVLFAHSDDGDVTVN</sequence>
<gene>
    <name evidence="2" type="ORF">DM298_10385</name>
</gene>
<reference evidence="2 3" key="1">
    <citation type="submission" date="2018-06" db="EMBL/GenBank/DDBJ databases">
        <title>Complete genome sequnece of Lactobacillus amylovorus PMRA3.</title>
        <authorList>
            <person name="Nam Y.-D."/>
            <person name="Chung W.-H."/>
            <person name="Park Y.S."/>
            <person name="Kang J."/>
        </authorList>
    </citation>
    <scope>NUCLEOTIDE SEQUENCE [LARGE SCALE GENOMIC DNA]</scope>
    <source>
        <strain evidence="2 3">PMRA3</strain>
    </source>
</reference>
<evidence type="ECO:0000313" key="2">
    <source>
        <dbReference type="EMBL" id="QDD71217.1"/>
    </source>
</evidence>
<evidence type="ECO:0000259" key="1">
    <source>
        <dbReference type="Pfam" id="PF13349"/>
    </source>
</evidence>
<dbReference type="Gene3D" id="2.160.20.120">
    <property type="match status" value="1"/>
</dbReference>